<proteinExistence type="predicted"/>
<sequence>MDNWKKVVVSLDTTIKSTIEIIDATAMQIALVVDEGMRLVGTITDGDVRRAILHNISLDGPASTIMNPHPIVATTTQSRETTLTVMRNKVIRQIPVVQEDGVLVGLEIFDELVKPVARKNVVLLMAGGLGSRLRPLTNECPKPLLKIGDKPILETILENFIEHGFRKFYLSVNYMAEMIEEYFGDGSNWGVEISYLRENERMGTAGALSLLPPGIEDPVIVMNGDLLTRVNFTHLLNFHLENPGKATICVRDYEFRVPYGVVKVDGHRLTGIAEKPVHQFFVCAGIYVLDSDVIGMVPKSTFYDMPHLLEKLLAEKHDTSVFPVREYWMDIGRLADFERANSDYVEVFRKI</sequence>
<dbReference type="InterPro" id="IPR046342">
    <property type="entry name" value="CBS_dom_sf"/>
</dbReference>
<feature type="domain" description="CBS" evidence="2">
    <location>
        <begin position="66"/>
        <end position="122"/>
    </location>
</feature>
<dbReference type="AlphaFoldDB" id="A0A4S1CB98"/>
<protein>
    <submittedName>
        <fullName evidence="3">CBS domain-containing protein</fullName>
    </submittedName>
</protein>
<gene>
    <name evidence="3" type="ORF">E4633_16490</name>
</gene>
<dbReference type="CDD" id="cd04607">
    <property type="entry name" value="CBS_pair_NTP_transferase_assoc"/>
    <property type="match status" value="1"/>
</dbReference>
<dbReference type="Gene3D" id="3.10.580.10">
    <property type="entry name" value="CBS-domain"/>
    <property type="match status" value="1"/>
</dbReference>
<feature type="domain" description="CBS" evidence="2">
    <location>
        <begin position="1"/>
        <end position="58"/>
    </location>
</feature>
<evidence type="ECO:0000259" key="2">
    <source>
        <dbReference type="PROSITE" id="PS51371"/>
    </source>
</evidence>
<dbReference type="InterPro" id="IPR029044">
    <property type="entry name" value="Nucleotide-diphossugar_trans"/>
</dbReference>
<dbReference type="CDD" id="cd06426">
    <property type="entry name" value="NTP_transferase_like_2"/>
    <property type="match status" value="1"/>
</dbReference>
<dbReference type="InterPro" id="IPR050486">
    <property type="entry name" value="Mannose-1P_guanyltransferase"/>
</dbReference>
<evidence type="ECO:0000313" key="4">
    <source>
        <dbReference type="Proteomes" id="UP000306416"/>
    </source>
</evidence>
<name>A0A4S1CB98_9BACT</name>
<evidence type="ECO:0000256" key="1">
    <source>
        <dbReference type="PROSITE-ProRule" id="PRU00703"/>
    </source>
</evidence>
<dbReference type="Pfam" id="PF00483">
    <property type="entry name" value="NTP_transferase"/>
    <property type="match status" value="1"/>
</dbReference>
<dbReference type="InterPro" id="IPR000644">
    <property type="entry name" value="CBS_dom"/>
</dbReference>
<dbReference type="Gene3D" id="3.90.550.10">
    <property type="entry name" value="Spore Coat Polysaccharide Biosynthesis Protein SpsA, Chain A"/>
    <property type="match status" value="1"/>
</dbReference>
<dbReference type="SUPFAM" id="SSF54631">
    <property type="entry name" value="CBS-domain pair"/>
    <property type="match status" value="1"/>
</dbReference>
<dbReference type="Pfam" id="PF00571">
    <property type="entry name" value="CBS"/>
    <property type="match status" value="2"/>
</dbReference>
<keyword evidence="4" id="KW-1185">Reference proteome</keyword>
<reference evidence="3 4" key="1">
    <citation type="submission" date="2019-04" db="EMBL/GenBank/DDBJ databases">
        <title>Geobacter oryzae sp. nov., ferric-reducing bacteria isolated from paddy soil.</title>
        <authorList>
            <person name="Xu Z."/>
            <person name="Masuda Y."/>
            <person name="Itoh H."/>
            <person name="Senoo K."/>
        </authorList>
    </citation>
    <scope>NUCLEOTIDE SEQUENCE [LARGE SCALE GENOMIC DNA]</scope>
    <source>
        <strain evidence="3 4">Red111</strain>
    </source>
</reference>
<evidence type="ECO:0000313" key="3">
    <source>
        <dbReference type="EMBL" id="TGU70601.1"/>
    </source>
</evidence>
<comment type="caution">
    <text evidence="3">The sequence shown here is derived from an EMBL/GenBank/DDBJ whole genome shotgun (WGS) entry which is preliminary data.</text>
</comment>
<keyword evidence="1" id="KW-0129">CBS domain</keyword>
<organism evidence="3 4">
    <name type="scientific">Geomonas terrae</name>
    <dbReference type="NCBI Taxonomy" id="2562681"/>
    <lineage>
        <taxon>Bacteria</taxon>
        <taxon>Pseudomonadati</taxon>
        <taxon>Thermodesulfobacteriota</taxon>
        <taxon>Desulfuromonadia</taxon>
        <taxon>Geobacterales</taxon>
        <taxon>Geobacteraceae</taxon>
        <taxon>Geomonas</taxon>
    </lineage>
</organism>
<dbReference type="EMBL" id="SRSC01000004">
    <property type="protein sequence ID" value="TGU70601.1"/>
    <property type="molecule type" value="Genomic_DNA"/>
</dbReference>
<dbReference type="PROSITE" id="PS51371">
    <property type="entry name" value="CBS"/>
    <property type="match status" value="2"/>
</dbReference>
<accession>A0A4S1CB98</accession>
<dbReference type="Proteomes" id="UP000306416">
    <property type="component" value="Unassembled WGS sequence"/>
</dbReference>
<dbReference type="InterPro" id="IPR005835">
    <property type="entry name" value="NTP_transferase_dom"/>
</dbReference>
<dbReference type="SUPFAM" id="SSF53448">
    <property type="entry name" value="Nucleotide-diphospho-sugar transferases"/>
    <property type="match status" value="1"/>
</dbReference>
<dbReference type="PANTHER" id="PTHR22572">
    <property type="entry name" value="SUGAR-1-PHOSPHATE GUANYL TRANSFERASE"/>
    <property type="match status" value="1"/>
</dbReference>
<dbReference type="RefSeq" id="WP_135871779.1">
    <property type="nucleotide sequence ID" value="NZ_SRSC01000004.1"/>
</dbReference>